<keyword evidence="8 9" id="KW-0472">Membrane</keyword>
<feature type="site" description="Determinant of potassium dependence" evidence="9">
    <location>
        <position position="505"/>
    </location>
</feature>
<dbReference type="NCBIfam" id="NF001960">
    <property type="entry name" value="PRK00733.3-5"/>
    <property type="match status" value="1"/>
</dbReference>
<feature type="transmembrane region" description="Helical" evidence="9">
    <location>
        <begin position="61"/>
        <end position="81"/>
    </location>
</feature>
<dbReference type="GO" id="GO:0000287">
    <property type="term" value="F:magnesium ion binding"/>
    <property type="evidence" value="ECO:0007669"/>
    <property type="project" value="UniProtKB-UniRule"/>
</dbReference>
<feature type="transmembrane region" description="Helical" evidence="9">
    <location>
        <begin position="610"/>
        <end position="629"/>
    </location>
</feature>
<dbReference type="Pfam" id="PF03030">
    <property type="entry name" value="H_PPase"/>
    <property type="match status" value="1"/>
</dbReference>
<keyword evidence="4 9" id="KW-0460">Magnesium</keyword>
<feature type="transmembrane region" description="Helical" evidence="9">
    <location>
        <begin position="6"/>
        <end position="25"/>
    </location>
</feature>
<keyword evidence="9" id="KW-0915">Sodium</keyword>
<keyword evidence="7 9" id="KW-0406">Ion transport</keyword>
<evidence type="ECO:0000256" key="1">
    <source>
        <dbReference type="ARBA" id="ARBA00004127"/>
    </source>
</evidence>
<keyword evidence="6 9" id="KW-1133">Transmembrane helix</keyword>
<feature type="transmembrane region" description="Helical" evidence="9">
    <location>
        <begin position="372"/>
        <end position="395"/>
    </location>
</feature>
<dbReference type="PIRSF" id="PIRSF001265">
    <property type="entry name" value="H+-PPase"/>
    <property type="match status" value="1"/>
</dbReference>
<dbReference type="PANTHER" id="PTHR31998">
    <property type="entry name" value="K(+)-INSENSITIVE PYROPHOSPHATE-ENERGIZED PROTON PUMP"/>
    <property type="match status" value="1"/>
</dbReference>
<dbReference type="GO" id="GO:0004427">
    <property type="term" value="F:inorganic diphosphate phosphatase activity"/>
    <property type="evidence" value="ECO:0007669"/>
    <property type="project" value="UniProtKB-UniRule"/>
</dbReference>
<comment type="similarity">
    <text evidence="9">Belongs to the H(+)-translocating pyrophosphatase (TC 3.A.10) family. K(+)-stimulated subfamily.</text>
</comment>
<feature type="transmembrane region" description="Helical" evidence="9">
    <location>
        <begin position="635"/>
        <end position="658"/>
    </location>
</feature>
<dbReference type="HAMAP" id="MF_01129">
    <property type="entry name" value="PPase_energized_pump"/>
    <property type="match status" value="1"/>
</dbReference>
<dbReference type="GO" id="GO:0030955">
    <property type="term" value="F:potassium ion binding"/>
    <property type="evidence" value="ECO:0007669"/>
    <property type="project" value="UniProtKB-UniRule"/>
</dbReference>
<dbReference type="EC" id="7.2.3.1" evidence="9"/>
<dbReference type="EMBL" id="FNAI01000014">
    <property type="protein sequence ID" value="SDF18922.1"/>
    <property type="molecule type" value="Genomic_DNA"/>
</dbReference>
<comment type="activity regulation">
    <text evidence="9">Requires K(+) for maximal activity.</text>
</comment>
<feature type="transmembrane region" description="Helical" evidence="9">
    <location>
        <begin position="130"/>
        <end position="161"/>
    </location>
</feature>
<feature type="transmembrane region" description="Helical" evidence="9">
    <location>
        <begin position="319"/>
        <end position="343"/>
    </location>
</feature>
<keyword evidence="5 9" id="KW-1278">Translocase</keyword>
<comment type="subcellular location">
    <subcellularLocation>
        <location evidence="9">Cell membrane</location>
        <topology evidence="9">Multi-pass membrane protein</topology>
    </subcellularLocation>
    <subcellularLocation>
        <location evidence="1">Endomembrane system</location>
        <topology evidence="1">Multi-pass membrane protein</topology>
    </subcellularLocation>
</comment>
<organism evidence="10 11">
    <name type="scientific">Mucilaginibacter pineti</name>
    <dbReference type="NCBI Taxonomy" id="1391627"/>
    <lineage>
        <taxon>Bacteria</taxon>
        <taxon>Pseudomonadati</taxon>
        <taxon>Bacteroidota</taxon>
        <taxon>Sphingobacteriia</taxon>
        <taxon>Sphingobacteriales</taxon>
        <taxon>Sphingobacteriaceae</taxon>
        <taxon>Mucilaginibacter</taxon>
    </lineage>
</organism>
<evidence type="ECO:0000256" key="5">
    <source>
        <dbReference type="ARBA" id="ARBA00022967"/>
    </source>
</evidence>
<dbReference type="GO" id="GO:0009678">
    <property type="term" value="F:diphosphate hydrolysis-driven proton transmembrane transporter activity"/>
    <property type="evidence" value="ECO:0007669"/>
    <property type="project" value="UniProtKB-UniRule"/>
</dbReference>
<dbReference type="AlphaFoldDB" id="A0A1G7J1Q5"/>
<dbReference type="GO" id="GO:0006814">
    <property type="term" value="P:sodium ion transport"/>
    <property type="evidence" value="ECO:0007669"/>
    <property type="project" value="UniProtKB-UniRule"/>
</dbReference>
<keyword evidence="9" id="KW-0739">Sodium transport</keyword>
<evidence type="ECO:0000313" key="11">
    <source>
        <dbReference type="Proteomes" id="UP000199072"/>
    </source>
</evidence>
<comment type="catalytic activity">
    <reaction evidence="9">
        <text>Na(+)(in) + diphosphate + H2O = Na(+)(out) + 2 phosphate + H(+)</text>
        <dbReference type="Rhea" id="RHEA:57884"/>
        <dbReference type="ChEBI" id="CHEBI:15377"/>
        <dbReference type="ChEBI" id="CHEBI:15378"/>
        <dbReference type="ChEBI" id="CHEBI:29101"/>
        <dbReference type="ChEBI" id="CHEBI:33019"/>
        <dbReference type="ChEBI" id="CHEBI:43474"/>
        <dbReference type="EC" id="7.2.3.1"/>
    </reaction>
</comment>
<feature type="transmembrane region" description="Helical" evidence="9">
    <location>
        <begin position="545"/>
        <end position="569"/>
    </location>
</feature>
<evidence type="ECO:0000313" key="10">
    <source>
        <dbReference type="EMBL" id="SDF18922.1"/>
    </source>
</evidence>
<feature type="transmembrane region" description="Helical" evidence="9">
    <location>
        <begin position="511"/>
        <end position="533"/>
    </location>
</feature>
<dbReference type="GO" id="GO:0012505">
    <property type="term" value="C:endomembrane system"/>
    <property type="evidence" value="ECO:0007669"/>
    <property type="project" value="UniProtKB-SubCell"/>
</dbReference>
<feature type="transmembrane region" description="Helical" evidence="9">
    <location>
        <begin position="87"/>
        <end position="109"/>
    </location>
</feature>
<evidence type="ECO:0000256" key="8">
    <source>
        <dbReference type="ARBA" id="ARBA00023136"/>
    </source>
</evidence>
<comment type="cofactor">
    <cofactor evidence="9">
        <name>Mg(2+)</name>
        <dbReference type="ChEBI" id="CHEBI:18420"/>
    </cofactor>
</comment>
<comment type="subunit">
    <text evidence="9">Homodimer.</text>
</comment>
<dbReference type="RefSeq" id="WP_091153523.1">
    <property type="nucleotide sequence ID" value="NZ_FNAI01000014.1"/>
</dbReference>
<dbReference type="NCBIfam" id="TIGR01104">
    <property type="entry name" value="V_PPase"/>
    <property type="match status" value="1"/>
</dbReference>
<evidence type="ECO:0000256" key="6">
    <source>
        <dbReference type="ARBA" id="ARBA00022989"/>
    </source>
</evidence>
<keyword evidence="11" id="KW-1185">Reference proteome</keyword>
<evidence type="ECO:0000256" key="4">
    <source>
        <dbReference type="ARBA" id="ARBA00022842"/>
    </source>
</evidence>
<evidence type="ECO:0000256" key="2">
    <source>
        <dbReference type="ARBA" id="ARBA00022448"/>
    </source>
</evidence>
<dbReference type="GO" id="GO:0005886">
    <property type="term" value="C:plasma membrane"/>
    <property type="evidence" value="ECO:0007669"/>
    <property type="project" value="UniProtKB-SubCell"/>
</dbReference>
<keyword evidence="2 9" id="KW-0813">Transport</keyword>
<keyword evidence="9" id="KW-0630">Potassium</keyword>
<evidence type="ECO:0000256" key="9">
    <source>
        <dbReference type="HAMAP-Rule" id="MF_01129"/>
    </source>
</evidence>
<dbReference type="STRING" id="1391627.SAMN05216464_11427"/>
<proteinExistence type="inferred from homology"/>
<protein>
    <recommendedName>
        <fullName evidence="9">Putative K(+)-stimulated pyrophosphate-energized sodium pump</fullName>
        <ecNumber evidence="9">7.2.3.1</ecNumber>
    </recommendedName>
    <alternativeName>
        <fullName evidence="9">Membrane-bound sodium-translocating pyrophosphatase</fullName>
    </alternativeName>
    <alternativeName>
        <fullName evidence="9">Pyrophosphate-energized inorganic pyrophosphatase</fullName>
        <shortName evidence="9">Na(+)-PPase</shortName>
    </alternativeName>
</protein>
<dbReference type="InterPro" id="IPR004131">
    <property type="entry name" value="PPase-energised_H-pump"/>
</dbReference>
<feature type="transmembrane region" description="Helical" evidence="9">
    <location>
        <begin position="416"/>
        <end position="439"/>
    </location>
</feature>
<evidence type="ECO:0000256" key="3">
    <source>
        <dbReference type="ARBA" id="ARBA00022692"/>
    </source>
</evidence>
<accession>A0A1G7J1Q5</accession>
<gene>
    <name evidence="9" type="primary">hppA</name>
    <name evidence="10" type="ORF">SAMN05216464_11427</name>
</gene>
<dbReference type="OrthoDB" id="9808652at2"/>
<comment type="function">
    <text evidence="9">Sodium pump that utilizes the energy of pyrophosphate hydrolysis as the driving force for Na(+) movement across the membrane.</text>
</comment>
<name>A0A1G7J1Q5_9SPHI</name>
<reference evidence="10 11" key="1">
    <citation type="submission" date="2016-10" db="EMBL/GenBank/DDBJ databases">
        <authorList>
            <person name="de Groot N.N."/>
        </authorList>
    </citation>
    <scope>NUCLEOTIDE SEQUENCE [LARGE SCALE GENOMIC DNA]</scope>
    <source>
        <strain evidence="10 11">47C3B</strain>
    </source>
</reference>
<feature type="transmembrane region" description="Helical" evidence="9">
    <location>
        <begin position="445"/>
        <end position="467"/>
    </location>
</feature>
<keyword evidence="9" id="KW-1003">Cell membrane</keyword>
<dbReference type="NCBIfam" id="NF001955">
    <property type="entry name" value="PRK00733.2-4"/>
    <property type="match status" value="1"/>
</dbReference>
<dbReference type="Proteomes" id="UP000199072">
    <property type="component" value="Unassembled WGS sequence"/>
</dbReference>
<feature type="transmembrane region" description="Helical" evidence="9">
    <location>
        <begin position="280"/>
        <end position="307"/>
    </location>
</feature>
<evidence type="ECO:0000256" key="7">
    <source>
        <dbReference type="ARBA" id="ARBA00023065"/>
    </source>
</evidence>
<sequence>MDFLNTYLIYLIPFFGLIGIAVMAVKAAWVTKQDAGDGDMAQLSGYIADGAMAFLRAEWKVLGYFVVVAGLLLAWSGTTVATSSPVIAISFVAGAFLSAFAGFLGMRIATKANVRTTQAARTSLAQALKVSFTGGTVMGLGVAGLAIIGLGSLFIVFYTIYVKNVAGSTVNGEDMAKALDVLAGFSLGAESIALFARVGGGIYTKAADVGADLVGKVEAGIPEDDVRNPATIADNVGDNVGDVAGMGADLFGSYVATMLATMVLGRELVGPDGKALHDSFGGIGAVLLPMVIAGLGLIFSIIGASLVKIKNETDSVQKALNIGNWASIILTAIATYFVVQWMLPEGEFRMVRDLDASGALKAGAMVITKNGVFMSIVVGLIVGTLMSIITEYYTAMGKRPVLSIIRQSSTGHATNIIGGLSVGMESTVLPILVLASGIYGSYHFAGLYGVAIAAAGMMATTAMQLAIDAFGPIADNAGGIAEMSRLPEEVRHRTDNLDAVGNTTAATGKGFAIASAALTSLALFAAFVGVAGIEHIDIYKADVLAGLFVGGMIPFIFSALCISAVGRAAMAMVEEVRRQFREIPGIMTYEAKPEYEKCVAISTKASIREMVAPGLIALITPIIIGFAFGPEVLGGLLAGVTVSGVLMGIFQSNAGGAWDNAKKSFEKGCMINGEMHYKKSEPHKASVTGDTVGDPFKDTSGPSMNILIKLMSIVSLVIAPHLNANHAAKPIAMKCEVKKQVIVQAYSSAITKIDKKA</sequence>
<comment type="caution">
    <text evidence="9">Lacks conserved residue(s) required for the propagation of feature annotation.</text>
</comment>
<keyword evidence="3 9" id="KW-0812">Transmembrane</keyword>